<dbReference type="GO" id="GO:0005777">
    <property type="term" value="C:peroxisome"/>
    <property type="evidence" value="ECO:0007669"/>
    <property type="project" value="UniProtKB-SubCell"/>
</dbReference>
<evidence type="ECO:0000256" key="6">
    <source>
        <dbReference type="ARBA" id="ARBA00023098"/>
    </source>
</evidence>
<evidence type="ECO:0000256" key="1">
    <source>
        <dbReference type="ARBA" id="ARBA00004275"/>
    </source>
</evidence>
<dbReference type="Gene3D" id="3.90.226.10">
    <property type="entry name" value="2-enoyl-CoA Hydratase, Chain A, domain 1"/>
    <property type="match status" value="1"/>
</dbReference>
<evidence type="ECO:0000313" key="10">
    <source>
        <dbReference type="EMBL" id="ORY31123.1"/>
    </source>
</evidence>
<dbReference type="CDD" id="cd06558">
    <property type="entry name" value="crotonase-like"/>
    <property type="match status" value="1"/>
</dbReference>
<evidence type="ECO:0000256" key="5">
    <source>
        <dbReference type="ARBA" id="ARBA00022990"/>
    </source>
</evidence>
<organism evidence="10 11">
    <name type="scientific">Rhizoclosmatium globosum</name>
    <dbReference type="NCBI Taxonomy" id="329046"/>
    <lineage>
        <taxon>Eukaryota</taxon>
        <taxon>Fungi</taxon>
        <taxon>Fungi incertae sedis</taxon>
        <taxon>Chytridiomycota</taxon>
        <taxon>Chytridiomycota incertae sedis</taxon>
        <taxon>Chytridiomycetes</taxon>
        <taxon>Chytridiales</taxon>
        <taxon>Chytriomycetaceae</taxon>
        <taxon>Rhizoclosmatium</taxon>
    </lineage>
</organism>
<dbReference type="PROSITE" id="PS00166">
    <property type="entry name" value="ENOYL_COA_HYDRATASE"/>
    <property type="match status" value="1"/>
</dbReference>
<dbReference type="EMBL" id="MCGO01000079">
    <property type="protein sequence ID" value="ORY31123.1"/>
    <property type="molecule type" value="Genomic_DNA"/>
</dbReference>
<dbReference type="FunFam" id="1.10.12.10:FF:000004">
    <property type="entry name" value="Delta3,5-delta2,4-dienoyl-CoA isomerase"/>
    <property type="match status" value="1"/>
</dbReference>
<dbReference type="AlphaFoldDB" id="A0A1Y2B8I4"/>
<accession>A0A1Y2B8I4</accession>
<evidence type="ECO:0000313" key="11">
    <source>
        <dbReference type="Proteomes" id="UP000193642"/>
    </source>
</evidence>
<dbReference type="Proteomes" id="UP000193642">
    <property type="component" value="Unassembled WGS sequence"/>
</dbReference>
<sequence>MSTLPKYKTLVLSVPVEGVLHVEFNRPKKLNAMNPQMWKDLGDCFTTVSTNSNIRAIVLSGAGKGFTAGLDLMEYAGDFGNGGEGVDAARRAFGFLEVVKAMQGQVSAIEACRVPVIAAVHGPCYGAGIDVITAADVRFCSADAVFSVKEVDIALAADVGTLQRLPKVVGNQSWVHDVCLSARPFAAAEAKEFGLVSRVVEGSREQVVAAAVKYAQLIASKSPVAVSGTKNVLKYSRDHSVEDGLKYVGVWNAAMAQTEVRVGGLWLAG</sequence>
<comment type="similarity">
    <text evidence="3 9">Belongs to the enoyl-CoA hydratase/isomerase family.</text>
</comment>
<keyword evidence="6" id="KW-0443">Lipid metabolism</keyword>
<dbReference type="PANTHER" id="PTHR43149:SF1">
    <property type="entry name" value="DELTA(3,5)-DELTA(2,4)-DIENOYL-COA ISOMERASE, MITOCHONDRIAL"/>
    <property type="match status" value="1"/>
</dbReference>
<evidence type="ECO:0000256" key="9">
    <source>
        <dbReference type="RuleBase" id="RU003707"/>
    </source>
</evidence>
<evidence type="ECO:0000256" key="7">
    <source>
        <dbReference type="ARBA" id="ARBA00023140"/>
    </source>
</evidence>
<comment type="subcellular location">
    <subcellularLocation>
        <location evidence="1">Peroxisome</location>
    </subcellularLocation>
</comment>
<dbReference type="PANTHER" id="PTHR43149">
    <property type="entry name" value="ENOYL-COA HYDRATASE"/>
    <property type="match status" value="1"/>
</dbReference>
<dbReference type="InterPro" id="IPR001753">
    <property type="entry name" value="Enoyl-CoA_hydra/iso"/>
</dbReference>
<keyword evidence="11" id="KW-1185">Reference proteome</keyword>
<comment type="caution">
    <text evidence="10">The sequence shown here is derived from an EMBL/GenBank/DDBJ whole genome shotgun (WGS) entry which is preliminary data.</text>
</comment>
<keyword evidence="4" id="KW-0276">Fatty acid metabolism</keyword>
<dbReference type="OrthoDB" id="14970at2759"/>
<dbReference type="UniPathway" id="UPA00659"/>
<evidence type="ECO:0000256" key="2">
    <source>
        <dbReference type="ARBA" id="ARBA00005005"/>
    </source>
</evidence>
<evidence type="ECO:0000256" key="4">
    <source>
        <dbReference type="ARBA" id="ARBA00022832"/>
    </source>
</evidence>
<dbReference type="GO" id="GO:0006635">
    <property type="term" value="P:fatty acid beta-oxidation"/>
    <property type="evidence" value="ECO:0007669"/>
    <property type="project" value="UniProtKB-UniPathway"/>
</dbReference>
<dbReference type="InterPro" id="IPR029045">
    <property type="entry name" value="ClpP/crotonase-like_dom_sf"/>
</dbReference>
<dbReference type="GO" id="GO:0005739">
    <property type="term" value="C:mitochondrion"/>
    <property type="evidence" value="ECO:0007669"/>
    <property type="project" value="TreeGrafter"/>
</dbReference>
<dbReference type="STRING" id="329046.A0A1Y2B8I4"/>
<dbReference type="GO" id="GO:0051750">
    <property type="term" value="F:delta(3,5)-delta(2,4)-dienoyl-CoA isomerase activity"/>
    <property type="evidence" value="ECO:0007669"/>
    <property type="project" value="TreeGrafter"/>
</dbReference>
<dbReference type="SUPFAM" id="SSF52096">
    <property type="entry name" value="ClpP/crotonase"/>
    <property type="match status" value="1"/>
</dbReference>
<keyword evidence="5" id="KW-0007">Acetylation</keyword>
<keyword evidence="7" id="KW-0576">Peroxisome</keyword>
<dbReference type="InterPro" id="IPR014748">
    <property type="entry name" value="Enoyl-CoA_hydra_C"/>
</dbReference>
<evidence type="ECO:0000256" key="8">
    <source>
        <dbReference type="ARBA" id="ARBA00023235"/>
    </source>
</evidence>
<evidence type="ECO:0000256" key="3">
    <source>
        <dbReference type="ARBA" id="ARBA00005254"/>
    </source>
</evidence>
<reference evidence="10 11" key="1">
    <citation type="submission" date="2016-07" db="EMBL/GenBank/DDBJ databases">
        <title>Pervasive Adenine N6-methylation of Active Genes in Fungi.</title>
        <authorList>
            <consortium name="DOE Joint Genome Institute"/>
            <person name="Mondo S.J."/>
            <person name="Dannebaum R.O."/>
            <person name="Kuo R.C."/>
            <person name="Labutti K."/>
            <person name="Haridas S."/>
            <person name="Kuo A."/>
            <person name="Salamov A."/>
            <person name="Ahrendt S.R."/>
            <person name="Lipzen A."/>
            <person name="Sullivan W."/>
            <person name="Andreopoulos W.B."/>
            <person name="Clum A."/>
            <person name="Lindquist E."/>
            <person name="Daum C."/>
            <person name="Ramamoorthy G.K."/>
            <person name="Gryganskyi A."/>
            <person name="Culley D."/>
            <person name="Magnuson J.K."/>
            <person name="James T.Y."/>
            <person name="O'Malley M.A."/>
            <person name="Stajich J.E."/>
            <person name="Spatafora J.W."/>
            <person name="Visel A."/>
            <person name="Grigoriev I.V."/>
        </authorList>
    </citation>
    <scope>NUCLEOTIDE SEQUENCE [LARGE SCALE GENOMIC DNA]</scope>
    <source>
        <strain evidence="10 11">JEL800</strain>
    </source>
</reference>
<gene>
    <name evidence="10" type="ORF">BCR33DRAFT_685220</name>
</gene>
<keyword evidence="8" id="KW-0413">Isomerase</keyword>
<comment type="pathway">
    <text evidence="2">Lipid metabolism; fatty acid beta-oxidation.</text>
</comment>
<protein>
    <submittedName>
        <fullName evidence="10">ClpP/crotonase</fullName>
    </submittedName>
</protein>
<name>A0A1Y2B8I4_9FUNG</name>
<dbReference type="Gene3D" id="1.10.12.10">
    <property type="entry name" value="Lyase 2-enoyl-coa Hydratase, Chain A, domain 2"/>
    <property type="match status" value="1"/>
</dbReference>
<dbReference type="FunFam" id="3.90.226.10:FF:000024">
    <property type="entry name" value="Delta3,5-delta2,4-dienoyl-CoA isomerase"/>
    <property type="match status" value="1"/>
</dbReference>
<dbReference type="InterPro" id="IPR018376">
    <property type="entry name" value="Enoyl-CoA_hyd/isom_CS"/>
</dbReference>
<dbReference type="InterPro" id="IPR045002">
    <property type="entry name" value="Ech1-like"/>
</dbReference>
<dbReference type="Pfam" id="PF00378">
    <property type="entry name" value="ECH_1"/>
    <property type="match status" value="1"/>
</dbReference>
<proteinExistence type="inferred from homology"/>